<evidence type="ECO:0000313" key="3">
    <source>
        <dbReference type="Proteomes" id="UP000327236"/>
    </source>
</evidence>
<dbReference type="Proteomes" id="UP000327236">
    <property type="component" value="Unassembled WGS sequence"/>
</dbReference>
<gene>
    <name evidence="2" type="ORF">F6H94_01560</name>
</gene>
<keyword evidence="1" id="KW-0472">Membrane</keyword>
<accession>A0A5N1IE53</accession>
<reference evidence="2 3" key="1">
    <citation type="submission" date="2019-09" db="EMBL/GenBank/DDBJ databases">
        <title>Draft genome sequence assemblies of isolates from the urinary tract.</title>
        <authorList>
            <person name="Mores C.R."/>
            <person name="Putonti C."/>
            <person name="Wolfe A.J."/>
        </authorList>
    </citation>
    <scope>NUCLEOTIDE SEQUENCE [LARGE SCALE GENOMIC DNA]</scope>
    <source>
        <strain evidence="2 3">UMB246</strain>
    </source>
</reference>
<dbReference type="OrthoDB" id="2277211at2"/>
<comment type="caution">
    <text evidence="2">The sequence shown here is derived from an EMBL/GenBank/DDBJ whole genome shotgun (WGS) entry which is preliminary data.</text>
</comment>
<evidence type="ECO:0000313" key="2">
    <source>
        <dbReference type="EMBL" id="KAA9323913.1"/>
    </source>
</evidence>
<name>A0A5N1IE53_LACJE</name>
<dbReference type="KEGG" id="lje:BUE77_01185"/>
<keyword evidence="1" id="KW-1133">Transmembrane helix</keyword>
<dbReference type="RefSeq" id="WP_006588812.1">
    <property type="nucleotide sequence ID" value="NZ_CATOUW010000002.1"/>
</dbReference>
<feature type="transmembrane region" description="Helical" evidence="1">
    <location>
        <begin position="33"/>
        <end position="55"/>
    </location>
</feature>
<evidence type="ECO:0000256" key="1">
    <source>
        <dbReference type="SAM" id="Phobius"/>
    </source>
</evidence>
<dbReference type="EMBL" id="VYWW01000005">
    <property type="protein sequence ID" value="KAA9323913.1"/>
    <property type="molecule type" value="Genomic_DNA"/>
</dbReference>
<feature type="transmembrane region" description="Helical" evidence="1">
    <location>
        <begin position="263"/>
        <end position="283"/>
    </location>
</feature>
<keyword evidence="1" id="KW-0812">Transmembrane</keyword>
<protein>
    <submittedName>
        <fullName evidence="2">Cytochrome C5</fullName>
    </submittedName>
</protein>
<feature type="transmembrane region" description="Helical" evidence="1">
    <location>
        <begin position="101"/>
        <end position="121"/>
    </location>
</feature>
<organism evidence="2 3">
    <name type="scientific">Lactobacillus jensenii</name>
    <dbReference type="NCBI Taxonomy" id="109790"/>
    <lineage>
        <taxon>Bacteria</taxon>
        <taxon>Bacillati</taxon>
        <taxon>Bacillota</taxon>
        <taxon>Bacilli</taxon>
        <taxon>Lactobacillales</taxon>
        <taxon>Lactobacillaceae</taxon>
        <taxon>Lactobacillus</taxon>
    </lineage>
</organism>
<feature type="transmembrane region" description="Helical" evidence="1">
    <location>
        <begin position="188"/>
        <end position="208"/>
    </location>
</feature>
<proteinExistence type="predicted"/>
<feature type="transmembrane region" description="Helical" evidence="1">
    <location>
        <begin position="61"/>
        <end position="80"/>
    </location>
</feature>
<sequence length="289" mass="32730">MLAYFKRKGDLMSEKITREEYQREKVYGQKYKLNFWNIWTDRPYISVAIVVALIITLFTRWYLGTILILLITAIGIYIIGHSHHPNRVLSIEFRLKASRQLSMLKSLQMGASVLMFLATYMRKVVSVDFTSAGTQDGLQTIQGMLSNTGKYGQQGSYILSLLNTVTGGSFWGTYRYASNTSQFMNDPAGLMIILWIFLLMVAPAICVLSNFFKEPYSRRASLVGGIVSLVSFVITPKVMDFLITQYAQDQNISVRNALSVGEMAYVAIGCALMVLVIAIYRNYKKDNFE</sequence>
<feature type="transmembrane region" description="Helical" evidence="1">
    <location>
        <begin position="220"/>
        <end position="243"/>
    </location>
</feature>
<dbReference type="AlphaFoldDB" id="A0A5N1IE53"/>